<dbReference type="SUPFAM" id="SSF63825">
    <property type="entry name" value="YWTD domain"/>
    <property type="match status" value="1"/>
</dbReference>
<dbReference type="AlphaFoldDB" id="A0A368MWI1"/>
<sequence length="287" mass="33745">MVRAKIILLFLFFLSFHIQAQRIDWMKIRKYRVAVLSDSLKENSGLSLSNGKLCTINDSGNSSEIFKLNPENGEIIGKINTGLQNKDWEAITTDENYFYIGDFGNNNGNRRDLKIYRIRKDNVQDIREIPFQYPQQKEFLKKPHQNNWDAESLIYKNGFLHLFTKEWQSYQTTHYRLNPEKQEEIQNAEKLETYNLGYLATDASYFKDHLYIIGYTKKMEVYLTVFQEDDAGFFFSQKPQKYYLGHALSLGQIEGIEVDENNIYISGESLQTPIGRQKQHFYIIPKP</sequence>
<accession>A0A368MWI1</accession>
<name>A0A368MWI1_9FLAO</name>
<keyword evidence="2" id="KW-1185">Reference proteome</keyword>
<dbReference type="Proteomes" id="UP000252172">
    <property type="component" value="Unassembled WGS sequence"/>
</dbReference>
<dbReference type="OrthoDB" id="9798438at2"/>
<evidence type="ECO:0000313" key="1">
    <source>
        <dbReference type="EMBL" id="RCU42518.1"/>
    </source>
</evidence>
<evidence type="ECO:0000313" key="2">
    <source>
        <dbReference type="Proteomes" id="UP000252172"/>
    </source>
</evidence>
<comment type="caution">
    <text evidence="1">The sequence shown here is derived from an EMBL/GenBank/DDBJ whole genome shotgun (WGS) entry which is preliminary data.</text>
</comment>
<proteinExistence type="predicted"/>
<protein>
    <recommendedName>
        <fullName evidence="3">T9SS C-terminal target domain-containing protein</fullName>
    </recommendedName>
</protein>
<gene>
    <name evidence="1" type="ORF">DQ356_09320</name>
</gene>
<reference evidence="1 2" key="1">
    <citation type="submission" date="2018-07" db="EMBL/GenBank/DDBJ databases">
        <title>Chryseobacterium lacus sp. nov., isolated from lake water.</title>
        <authorList>
            <person name="Li C.-M."/>
        </authorList>
    </citation>
    <scope>NUCLEOTIDE SEQUENCE [LARGE SCALE GENOMIC DNA]</scope>
    <source>
        <strain evidence="1 2">YLOS41</strain>
    </source>
</reference>
<dbReference type="EMBL" id="QPIE01000006">
    <property type="protein sequence ID" value="RCU42518.1"/>
    <property type="molecule type" value="Genomic_DNA"/>
</dbReference>
<evidence type="ECO:0008006" key="3">
    <source>
        <dbReference type="Google" id="ProtNLM"/>
    </source>
</evidence>
<organism evidence="1 2">
    <name type="scientific">Chryseobacterium lacus</name>
    <dbReference type="NCBI Taxonomy" id="2058346"/>
    <lineage>
        <taxon>Bacteria</taxon>
        <taxon>Pseudomonadati</taxon>
        <taxon>Bacteroidota</taxon>
        <taxon>Flavobacteriia</taxon>
        <taxon>Flavobacteriales</taxon>
        <taxon>Weeksellaceae</taxon>
        <taxon>Chryseobacterium group</taxon>
        <taxon>Chryseobacterium</taxon>
    </lineage>
</organism>